<dbReference type="InterPro" id="IPR002736">
    <property type="entry name" value="CitG"/>
</dbReference>
<evidence type="ECO:0000256" key="6">
    <source>
        <dbReference type="ARBA" id="ARBA00048574"/>
    </source>
</evidence>
<keyword evidence="3" id="KW-0548">Nucleotidyltransferase</keyword>
<dbReference type="NCBIfam" id="TIGR03124">
    <property type="entry name" value="citrate_citX"/>
    <property type="match status" value="1"/>
</dbReference>
<organism evidence="8 9">
    <name type="scientific">Aggregatibacter aphrophilus ATCC 33389</name>
    <dbReference type="NCBI Taxonomy" id="985008"/>
    <lineage>
        <taxon>Bacteria</taxon>
        <taxon>Pseudomonadati</taxon>
        <taxon>Pseudomonadota</taxon>
        <taxon>Gammaproteobacteria</taxon>
        <taxon>Pasteurellales</taxon>
        <taxon>Pasteurellaceae</taxon>
        <taxon>Aggregatibacter</taxon>
    </lineage>
</organism>
<accession>A0A448F829</accession>
<dbReference type="GO" id="GO:0051191">
    <property type="term" value="P:prosthetic group biosynthetic process"/>
    <property type="evidence" value="ECO:0007669"/>
    <property type="project" value="InterPro"/>
</dbReference>
<comment type="similarity">
    <text evidence="7">Belongs to the CitG/MdcB family.</text>
</comment>
<evidence type="ECO:0000256" key="2">
    <source>
        <dbReference type="ARBA" id="ARBA00022679"/>
    </source>
</evidence>
<evidence type="ECO:0000256" key="1">
    <source>
        <dbReference type="ARBA" id="ARBA00001210"/>
    </source>
</evidence>
<proteinExistence type="inferred from homology"/>
<evidence type="ECO:0000313" key="8">
    <source>
        <dbReference type="EMBL" id="VEF42052.1"/>
    </source>
</evidence>
<comment type="catalytic activity">
    <reaction evidence="1 7">
        <text>3'-dephospho-CoA + ATP = 2'-(5''-triphospho-alpha-D-ribosyl)-3'-dephospho-CoA + adenine</text>
        <dbReference type="Rhea" id="RHEA:15117"/>
        <dbReference type="ChEBI" id="CHEBI:16708"/>
        <dbReference type="ChEBI" id="CHEBI:30616"/>
        <dbReference type="ChEBI" id="CHEBI:57328"/>
        <dbReference type="ChEBI" id="CHEBI:61378"/>
        <dbReference type="EC" id="2.4.2.52"/>
    </reaction>
</comment>
<evidence type="ECO:0000256" key="7">
    <source>
        <dbReference type="HAMAP-Rule" id="MF_00397"/>
    </source>
</evidence>
<evidence type="ECO:0000256" key="4">
    <source>
        <dbReference type="ARBA" id="ARBA00022741"/>
    </source>
</evidence>
<dbReference type="InterPro" id="IPR005551">
    <property type="entry name" value="CitX"/>
</dbReference>
<dbReference type="GO" id="GO:0046917">
    <property type="term" value="F:triphosphoribosyl-dephospho-CoA synthase activity"/>
    <property type="evidence" value="ECO:0007669"/>
    <property type="project" value="UniProtKB-UniRule"/>
</dbReference>
<dbReference type="PANTHER" id="PTHR30201">
    <property type="entry name" value="TRIPHOSPHORIBOSYL-DEPHOSPHO-COA SYNTHASE"/>
    <property type="match status" value="1"/>
</dbReference>
<gene>
    <name evidence="7" type="primary">citG</name>
    <name evidence="8" type="ORF">NCTC5906_00763</name>
</gene>
<sequence length="465" mass="51250">MAISLNHFSTAGTEISLEQLLSAREARALLQQQLLAQYGQTLLCVTLTAVGGVKKNALLDYVFTKTLENLTALFMQLHITPTKEIVRPLVTGHEGFFVLPIDGRALKAATIELEESIPLARLWDLDVFDAKGNLLSRADFALPPRACLVCGNEAKICARTRKHAVDEIVAEMQSRAQRHDVAEYIGEQVYSALVQEARLSPKPGLVDTVNNGSHKDMNLHTFEQSAVSLRPFFTQFVLKGMTTAHLPEKQILAEVRPLGLLAEKAMFKATHGVNTHKGAIFSFGLVCTAIGRLLIRQDLAQSAVDFDIKLICSLVAQFAQGLTDELKHYPDHLPVTAGVRLFRKYGLTGARGEAESGFNLIQTLLPQFDEYHPLEREHRLLILLLHLMAINPDTNVVHRGGLDGLHFIRQTAQDLLADQHTVSDKAILTRALMKFDAACIERNLSSGGSADLLALAIFFLSLRGN</sequence>
<name>A0A448F829_AGGAP</name>
<dbReference type="RefSeq" id="WP_005704216.1">
    <property type="nucleotide sequence ID" value="NZ_AEWB02000016.1"/>
</dbReference>
<dbReference type="GO" id="GO:0050519">
    <property type="term" value="F:holo-citrate lyase synthase activity"/>
    <property type="evidence" value="ECO:0007669"/>
    <property type="project" value="UniProtKB-EC"/>
</dbReference>
<keyword evidence="4 7" id="KW-0547">Nucleotide-binding</keyword>
<dbReference type="GO" id="GO:0005524">
    <property type="term" value="F:ATP binding"/>
    <property type="evidence" value="ECO:0007669"/>
    <property type="project" value="UniProtKB-KW"/>
</dbReference>
<keyword evidence="2 7" id="KW-0808">Transferase</keyword>
<reference evidence="8 9" key="1">
    <citation type="submission" date="2018-12" db="EMBL/GenBank/DDBJ databases">
        <authorList>
            <consortium name="Pathogen Informatics"/>
        </authorList>
    </citation>
    <scope>NUCLEOTIDE SEQUENCE [LARGE SCALE GENOMIC DNA]</scope>
    <source>
        <strain evidence="8 9">NCTC5906</strain>
    </source>
</reference>
<evidence type="ECO:0000256" key="5">
    <source>
        <dbReference type="ARBA" id="ARBA00022840"/>
    </source>
</evidence>
<dbReference type="NCBIfam" id="TIGR03125">
    <property type="entry name" value="citrate_citG"/>
    <property type="match status" value="1"/>
</dbReference>
<dbReference type="EMBL" id="LR134327">
    <property type="protein sequence ID" value="VEF42052.1"/>
    <property type="molecule type" value="Genomic_DNA"/>
</dbReference>
<dbReference type="EC" id="2.4.2.52" evidence="7"/>
<dbReference type="GeneID" id="49635183"/>
<protein>
    <recommendedName>
        <fullName evidence="7">Probable 2-(5''-triphosphoribosyl)-3'-dephosphocoenzyme-A synthase</fullName>
        <shortName evidence="7">2-(5''-triphosphoribosyl)-3'-dephospho-CoA synthase</shortName>
        <ecNumber evidence="7">2.4.2.52</ecNumber>
    </recommendedName>
</protein>
<dbReference type="Pfam" id="PF01874">
    <property type="entry name" value="CitG"/>
    <property type="match status" value="1"/>
</dbReference>
<keyword evidence="5 7" id="KW-0067">ATP-binding</keyword>
<dbReference type="HAMAP" id="MF_00397">
    <property type="entry name" value="CitG"/>
    <property type="match status" value="1"/>
</dbReference>
<dbReference type="OrthoDB" id="114886at2"/>
<evidence type="ECO:0000256" key="3">
    <source>
        <dbReference type="ARBA" id="ARBA00022695"/>
    </source>
</evidence>
<comment type="catalytic activity">
    <reaction evidence="6">
        <text>apo-[citrate lyase ACP] + 2'-(5''-triphospho-alpha-D-ribosyl)-3'-dephospho-CoA = holo-[citrate lyase ACP] + diphosphate</text>
        <dbReference type="Rhea" id="RHEA:16333"/>
        <dbReference type="Rhea" id="RHEA-COMP:10157"/>
        <dbReference type="Rhea" id="RHEA-COMP:10158"/>
        <dbReference type="ChEBI" id="CHEBI:29999"/>
        <dbReference type="ChEBI" id="CHEBI:33019"/>
        <dbReference type="ChEBI" id="CHEBI:61378"/>
        <dbReference type="ChEBI" id="CHEBI:82683"/>
        <dbReference type="EC" id="2.7.7.61"/>
    </reaction>
</comment>
<dbReference type="InterPro" id="IPR017551">
    <property type="entry name" value="TriPribosyl-deP-CoA_syn_CitG"/>
</dbReference>
<dbReference type="PANTHER" id="PTHR30201:SF2">
    <property type="entry name" value="2-(5''-TRIPHOSPHORIBOSYL)-3'-DEPHOSPHOCOENZYME-A SYNTHASE"/>
    <property type="match status" value="1"/>
</dbReference>
<evidence type="ECO:0000313" key="9">
    <source>
        <dbReference type="Proteomes" id="UP000272690"/>
    </source>
</evidence>
<dbReference type="Gene3D" id="1.10.4200.10">
    <property type="entry name" value="Triphosphoribosyl-dephospho-CoA protein"/>
    <property type="match status" value="1"/>
</dbReference>
<dbReference type="Proteomes" id="UP000272690">
    <property type="component" value="Chromosome"/>
</dbReference>
<dbReference type="AlphaFoldDB" id="A0A448F829"/>
<dbReference type="Pfam" id="PF03802">
    <property type="entry name" value="CitX"/>
    <property type="match status" value="1"/>
</dbReference>